<dbReference type="CDD" id="cd06170">
    <property type="entry name" value="LuxR_C_like"/>
    <property type="match status" value="1"/>
</dbReference>
<dbReference type="EMBL" id="JBIGHY010000004">
    <property type="protein sequence ID" value="MFG6414974.1"/>
    <property type="molecule type" value="Genomic_DNA"/>
</dbReference>
<dbReference type="PROSITE" id="PS50110">
    <property type="entry name" value="RESPONSE_REGULATORY"/>
    <property type="match status" value="1"/>
</dbReference>
<proteinExistence type="predicted"/>
<dbReference type="PANTHER" id="PTHR45566">
    <property type="entry name" value="HTH-TYPE TRANSCRIPTIONAL REGULATOR YHJB-RELATED"/>
    <property type="match status" value="1"/>
</dbReference>
<comment type="caution">
    <text evidence="6">The sequence shown here is derived from an EMBL/GenBank/DDBJ whole genome shotgun (WGS) entry which is preliminary data.</text>
</comment>
<protein>
    <submittedName>
        <fullName evidence="6">Response regulator</fullName>
    </submittedName>
</protein>
<dbReference type="InterPro" id="IPR011006">
    <property type="entry name" value="CheY-like_superfamily"/>
</dbReference>
<accession>A0ABW7ENE0</accession>
<evidence type="ECO:0000259" key="5">
    <source>
        <dbReference type="PROSITE" id="PS50110"/>
    </source>
</evidence>
<feature type="domain" description="Response regulatory" evidence="5">
    <location>
        <begin position="5"/>
        <end position="120"/>
    </location>
</feature>
<dbReference type="SMART" id="SM00448">
    <property type="entry name" value="REC"/>
    <property type="match status" value="1"/>
</dbReference>
<evidence type="ECO:0000256" key="1">
    <source>
        <dbReference type="ARBA" id="ARBA00022553"/>
    </source>
</evidence>
<dbReference type="InterPro" id="IPR000792">
    <property type="entry name" value="Tscrpt_reg_LuxR_C"/>
</dbReference>
<dbReference type="SUPFAM" id="SSF52172">
    <property type="entry name" value="CheY-like"/>
    <property type="match status" value="1"/>
</dbReference>
<sequence>MSPPHVLLIDDHAMFRSGLRLVISSAMAEAVIHEAGSLQEAIDATPDRLDVVLLDIHLRGLSGLEGLALLKRKWPRVPVMMVSSQSDPETVHLALARGAAGFVSKAETADQIVQAICKVLEGTIAEGLPPAIKSPSARSLTPRQCEVLDLLNQGLSNKVMARRLSLSDNTVRRHVQDILEFFNVGSRAEAVATARQQRLIG</sequence>
<feature type="modified residue" description="4-aspartylphosphate" evidence="3">
    <location>
        <position position="55"/>
    </location>
</feature>
<dbReference type="Gene3D" id="1.10.10.10">
    <property type="entry name" value="Winged helix-like DNA-binding domain superfamily/Winged helix DNA-binding domain"/>
    <property type="match status" value="1"/>
</dbReference>
<dbReference type="Proteomes" id="UP001606300">
    <property type="component" value="Unassembled WGS sequence"/>
</dbReference>
<dbReference type="RefSeq" id="WP_394471036.1">
    <property type="nucleotide sequence ID" value="NZ_JBIGHY010000004.1"/>
</dbReference>
<organism evidence="6 7">
    <name type="scientific">Pelomonas dachongensis</name>
    <dbReference type="NCBI Taxonomy" id="3299029"/>
    <lineage>
        <taxon>Bacteria</taxon>
        <taxon>Pseudomonadati</taxon>
        <taxon>Pseudomonadota</taxon>
        <taxon>Betaproteobacteria</taxon>
        <taxon>Burkholderiales</taxon>
        <taxon>Sphaerotilaceae</taxon>
        <taxon>Roseateles</taxon>
    </lineage>
</organism>
<evidence type="ECO:0000313" key="6">
    <source>
        <dbReference type="EMBL" id="MFG6414974.1"/>
    </source>
</evidence>
<keyword evidence="2" id="KW-0238">DNA-binding</keyword>
<dbReference type="PRINTS" id="PR00038">
    <property type="entry name" value="HTHLUXR"/>
</dbReference>
<dbReference type="Pfam" id="PF00196">
    <property type="entry name" value="GerE"/>
    <property type="match status" value="1"/>
</dbReference>
<evidence type="ECO:0000259" key="4">
    <source>
        <dbReference type="PROSITE" id="PS50043"/>
    </source>
</evidence>
<name>A0ABW7ENE0_9BURK</name>
<dbReference type="Gene3D" id="3.40.50.2300">
    <property type="match status" value="1"/>
</dbReference>
<dbReference type="CDD" id="cd17535">
    <property type="entry name" value="REC_NarL-like"/>
    <property type="match status" value="1"/>
</dbReference>
<feature type="domain" description="HTH luxR-type" evidence="4">
    <location>
        <begin position="133"/>
        <end position="198"/>
    </location>
</feature>
<evidence type="ECO:0000256" key="2">
    <source>
        <dbReference type="ARBA" id="ARBA00023125"/>
    </source>
</evidence>
<evidence type="ECO:0000313" key="7">
    <source>
        <dbReference type="Proteomes" id="UP001606300"/>
    </source>
</evidence>
<dbReference type="SUPFAM" id="SSF46894">
    <property type="entry name" value="C-terminal effector domain of the bipartite response regulators"/>
    <property type="match status" value="1"/>
</dbReference>
<dbReference type="InterPro" id="IPR036388">
    <property type="entry name" value="WH-like_DNA-bd_sf"/>
</dbReference>
<dbReference type="Pfam" id="PF00072">
    <property type="entry name" value="Response_reg"/>
    <property type="match status" value="1"/>
</dbReference>
<dbReference type="InterPro" id="IPR001789">
    <property type="entry name" value="Sig_transdc_resp-reg_receiver"/>
</dbReference>
<evidence type="ECO:0000256" key="3">
    <source>
        <dbReference type="PROSITE-ProRule" id="PRU00169"/>
    </source>
</evidence>
<keyword evidence="1 3" id="KW-0597">Phosphoprotein</keyword>
<dbReference type="SMART" id="SM00421">
    <property type="entry name" value="HTH_LUXR"/>
    <property type="match status" value="1"/>
</dbReference>
<gene>
    <name evidence="6" type="ORF">ACG02S_13830</name>
</gene>
<dbReference type="PROSITE" id="PS50043">
    <property type="entry name" value="HTH_LUXR_2"/>
    <property type="match status" value="1"/>
</dbReference>
<dbReference type="InterPro" id="IPR058245">
    <property type="entry name" value="NreC/VraR/RcsB-like_REC"/>
</dbReference>
<reference evidence="6 7" key="1">
    <citation type="submission" date="2024-09" db="EMBL/GenBank/DDBJ databases">
        <title>Novel species of the genus Pelomonas and Roseateles isolated from streams.</title>
        <authorList>
            <person name="Lu H."/>
        </authorList>
    </citation>
    <scope>NUCLEOTIDE SEQUENCE [LARGE SCALE GENOMIC DNA]</scope>
    <source>
        <strain evidence="6 7">DC23W</strain>
    </source>
</reference>
<dbReference type="PANTHER" id="PTHR45566:SF2">
    <property type="entry name" value="NARL SUBFAMILY"/>
    <property type="match status" value="1"/>
</dbReference>
<keyword evidence="7" id="KW-1185">Reference proteome</keyword>
<dbReference type="InterPro" id="IPR016032">
    <property type="entry name" value="Sig_transdc_resp-reg_C-effctor"/>
</dbReference>
<dbReference type="InterPro" id="IPR051015">
    <property type="entry name" value="EvgA-like"/>
</dbReference>